<reference evidence="8 9" key="1">
    <citation type="journal article" date="2013" name="PLoS Genet.">
        <title>A gene transfer agent and a dynamic repertoire of secretion systems hold the keys to the explosive radiation of the emerging pathogen Bartonella.</title>
        <authorList>
            <person name="Guy L."/>
            <person name="Nystedt B."/>
            <person name="Toft C."/>
            <person name="Zaremba-Niedzwiedzka K."/>
            <person name="Berglund E.C."/>
            <person name="Granberg F."/>
            <person name="Naslund K."/>
            <person name="Eriksson A.S."/>
            <person name="Andersson S.G."/>
        </authorList>
    </citation>
    <scope>NUCLEOTIDE SEQUENCE [LARGE SCALE GENOMIC DNA]</scope>
    <source>
        <strain evidence="8 9">Aust/NH1</strain>
    </source>
</reference>
<evidence type="ECO:0000256" key="6">
    <source>
        <dbReference type="ARBA" id="ARBA00023049"/>
    </source>
</evidence>
<evidence type="ECO:0000256" key="5">
    <source>
        <dbReference type="ARBA" id="ARBA00022833"/>
    </source>
</evidence>
<dbReference type="RefSeq" id="WP_015398536.1">
    <property type="nucleotide sequence ID" value="NC_020300.1"/>
</dbReference>
<evidence type="ECO:0000313" key="9">
    <source>
        <dbReference type="Proteomes" id="UP000011729"/>
    </source>
</evidence>
<evidence type="ECO:0000256" key="1">
    <source>
        <dbReference type="ARBA" id="ARBA00001947"/>
    </source>
</evidence>
<comment type="cofactor">
    <cofactor evidence="1">
        <name>Zn(2+)</name>
        <dbReference type="ChEBI" id="CHEBI:29105"/>
    </cofactor>
</comment>
<accession>M1NUU6</accession>
<dbReference type="CDD" id="cd07324">
    <property type="entry name" value="M48C_Oma1-like"/>
    <property type="match status" value="1"/>
</dbReference>
<dbReference type="AlphaFoldDB" id="M1NUU6"/>
<dbReference type="GO" id="GO:0016020">
    <property type="term" value="C:membrane"/>
    <property type="evidence" value="ECO:0007669"/>
    <property type="project" value="TreeGrafter"/>
</dbReference>
<dbReference type="STRING" id="1094489.BAnh1_11650"/>
<gene>
    <name evidence="8" type="ordered locus">BAnh1_11650</name>
</gene>
<dbReference type="InterPro" id="IPR051156">
    <property type="entry name" value="Mito/Outer_Membr_Metalloprot"/>
</dbReference>
<dbReference type="Gene3D" id="3.30.2010.10">
    <property type="entry name" value="Metalloproteases ('zincins'), catalytic domain"/>
    <property type="match status" value="1"/>
</dbReference>
<keyword evidence="2" id="KW-0645">Protease</keyword>
<evidence type="ECO:0000256" key="4">
    <source>
        <dbReference type="ARBA" id="ARBA00022801"/>
    </source>
</evidence>
<evidence type="ECO:0000256" key="2">
    <source>
        <dbReference type="ARBA" id="ARBA00022670"/>
    </source>
</evidence>
<dbReference type="Proteomes" id="UP000011729">
    <property type="component" value="Chromosome"/>
</dbReference>
<name>M1NUU6_BARAA</name>
<feature type="domain" description="Peptidase M48" evidence="7">
    <location>
        <begin position="82"/>
        <end position="259"/>
    </location>
</feature>
<organism evidence="8 9">
    <name type="scientific">Bartonella australis (strain Aust/NH1)</name>
    <dbReference type="NCBI Taxonomy" id="1094489"/>
    <lineage>
        <taxon>Bacteria</taxon>
        <taxon>Pseudomonadati</taxon>
        <taxon>Pseudomonadota</taxon>
        <taxon>Alphaproteobacteria</taxon>
        <taxon>Hyphomicrobiales</taxon>
        <taxon>Bartonellaceae</taxon>
        <taxon>Bartonella</taxon>
    </lineage>
</organism>
<keyword evidence="9" id="KW-1185">Reference proteome</keyword>
<dbReference type="EMBL" id="CP003123">
    <property type="protein sequence ID" value="AGF75033.1"/>
    <property type="molecule type" value="Genomic_DNA"/>
</dbReference>
<dbReference type="HOGENOM" id="CLU_029002_5_1_5"/>
<evidence type="ECO:0000256" key="3">
    <source>
        <dbReference type="ARBA" id="ARBA00022723"/>
    </source>
</evidence>
<dbReference type="KEGG" id="baus:BAnh1_11650"/>
<dbReference type="PATRIC" id="fig|1094489.3.peg.1426"/>
<dbReference type="InterPro" id="IPR001915">
    <property type="entry name" value="Peptidase_M48"/>
</dbReference>
<keyword evidence="6" id="KW-0482">Metalloprotease</keyword>
<dbReference type="Pfam" id="PF01435">
    <property type="entry name" value="Peptidase_M48"/>
    <property type="match status" value="1"/>
</dbReference>
<dbReference type="eggNOG" id="COG4784">
    <property type="taxonomic scope" value="Bacteria"/>
</dbReference>
<evidence type="ECO:0000259" key="7">
    <source>
        <dbReference type="Pfam" id="PF01435"/>
    </source>
</evidence>
<dbReference type="PANTHER" id="PTHR22726:SF1">
    <property type="entry name" value="METALLOENDOPEPTIDASE OMA1, MITOCHONDRIAL"/>
    <property type="match status" value="1"/>
</dbReference>
<keyword evidence="3" id="KW-0479">Metal-binding</keyword>
<dbReference type="PROSITE" id="PS51257">
    <property type="entry name" value="PROKAR_LIPOPROTEIN"/>
    <property type="match status" value="1"/>
</dbReference>
<evidence type="ECO:0000313" key="8">
    <source>
        <dbReference type="EMBL" id="AGF75033.1"/>
    </source>
</evidence>
<keyword evidence="5" id="KW-0862">Zinc</keyword>
<dbReference type="GO" id="GO:0046872">
    <property type="term" value="F:metal ion binding"/>
    <property type="evidence" value="ECO:0007669"/>
    <property type="project" value="UniProtKB-KW"/>
</dbReference>
<keyword evidence="4" id="KW-0378">Hydrolase</keyword>
<proteinExistence type="predicted"/>
<dbReference type="GO" id="GO:0051603">
    <property type="term" value="P:proteolysis involved in protein catabolic process"/>
    <property type="evidence" value="ECO:0007669"/>
    <property type="project" value="TreeGrafter"/>
</dbReference>
<dbReference type="GO" id="GO:0004222">
    <property type="term" value="F:metalloendopeptidase activity"/>
    <property type="evidence" value="ECO:0007669"/>
    <property type="project" value="InterPro"/>
</dbReference>
<protein>
    <submittedName>
        <fullName evidence="8">Peptidase, M48 family</fullName>
    </submittedName>
</protein>
<sequence>MNKDTRFARNIFSFRIKICAVVTVSLVFLLSACQTRDILLFSNHSTKINRAGQRDISAALGATQHSRLLETYGREYHDAKLERMLEKITNRLTAASQNPDLVYNVIILDSAHINAFSLPNGSIYVTSGMLELANDSSEVAAVLAHEMAHIMANHGLLRLQKEAELRQLDHVPVNILSRSRNSLQSAFKGKRQLAQFSRNQELQADSIGIEMLNRAGYDPFAAPRFLQSMEAYSAFRNTSGTTNTSLDFLATHPTTPKRILLAIKKASSMNAPHTENTDHDNFLKNIDGMIFGGNLREGYVRGNQFIHPQLRITFSVPNNFVIDNSAHTVLASGPNKIAVRFDTVPRPAEISASNYLKSGWIAGLDESSVQPITITQGLPAAHAYATNEHWQFDIVVILGKNNIFRFLTAAPRHSPNFSAVAKSTTQSFHLLSSSQLSELKPFKIRILRVKQGDSIASLSSEMRGTIYKEKLFRIINGLSPTQTLRTGTHVKIITE</sequence>
<dbReference type="PANTHER" id="PTHR22726">
    <property type="entry name" value="METALLOENDOPEPTIDASE OMA1"/>
    <property type="match status" value="1"/>
</dbReference>